<evidence type="ECO:0000313" key="6">
    <source>
        <dbReference type="Proteomes" id="UP000587760"/>
    </source>
</evidence>
<dbReference type="EMBL" id="JACHGJ010000002">
    <property type="protein sequence ID" value="MBB6480082.1"/>
    <property type="molecule type" value="Genomic_DNA"/>
</dbReference>
<dbReference type="GO" id="GO:0004802">
    <property type="term" value="F:transketolase activity"/>
    <property type="evidence" value="ECO:0007669"/>
    <property type="project" value="UniProtKB-EC"/>
</dbReference>
<keyword evidence="5" id="KW-0808">Transferase</keyword>
<evidence type="ECO:0000256" key="1">
    <source>
        <dbReference type="ARBA" id="ARBA00001964"/>
    </source>
</evidence>
<accession>A0A841RCF5</accession>
<feature type="domain" description="Transketolase N-terminal" evidence="4">
    <location>
        <begin position="15"/>
        <end position="270"/>
    </location>
</feature>
<dbReference type="CDD" id="cd02012">
    <property type="entry name" value="TPP_TK"/>
    <property type="match status" value="1"/>
</dbReference>
<evidence type="ECO:0000259" key="4">
    <source>
        <dbReference type="Pfam" id="PF00456"/>
    </source>
</evidence>
<organism evidence="5 6">
    <name type="scientific">Spirochaeta isovalerica</name>
    <dbReference type="NCBI Taxonomy" id="150"/>
    <lineage>
        <taxon>Bacteria</taxon>
        <taxon>Pseudomonadati</taxon>
        <taxon>Spirochaetota</taxon>
        <taxon>Spirochaetia</taxon>
        <taxon>Spirochaetales</taxon>
        <taxon>Spirochaetaceae</taxon>
        <taxon>Spirochaeta</taxon>
    </lineage>
</organism>
<comment type="similarity">
    <text evidence="2">Belongs to the transketolase family.</text>
</comment>
<comment type="cofactor">
    <cofactor evidence="1">
        <name>thiamine diphosphate</name>
        <dbReference type="ChEBI" id="CHEBI:58937"/>
    </cofactor>
</comment>
<evidence type="ECO:0000256" key="2">
    <source>
        <dbReference type="ARBA" id="ARBA00007131"/>
    </source>
</evidence>
<dbReference type="AlphaFoldDB" id="A0A841RCF5"/>
<dbReference type="Proteomes" id="UP000587760">
    <property type="component" value="Unassembled WGS sequence"/>
</dbReference>
<dbReference type="Gene3D" id="3.40.50.970">
    <property type="match status" value="1"/>
</dbReference>
<sequence length="285" mass="31911">MQTLKLSNKELQAQAQRFRIDVLKTLHDKGTGHWGGSASIADLLTYLYYRRMNIRVDEPQWEDRDRLILSKGHASPMLYAVLEGRGFLEKGTLSSFRDLNSSLQGHPCMNKTPGVEMSTGALGHGLSVGLGMSLISRMKGNSFYTYVIVGEGCLNEGQSWEAIMAAGKFAPEKLVLLIDYNKVQLDGTANEIMPLDPLADKFRAFNWNVSDRTFDGHDMESIEESFRWLDEQTDGPSVIIYDTVKGKGVSFMENSNAWHGAPVGDDHFEKALPELTEQLAKWEDD</sequence>
<dbReference type="PANTHER" id="PTHR47514:SF1">
    <property type="entry name" value="TRANSKETOLASE N-TERMINAL SECTION-RELATED"/>
    <property type="match status" value="1"/>
</dbReference>
<dbReference type="PANTHER" id="PTHR47514">
    <property type="entry name" value="TRANSKETOLASE N-TERMINAL SECTION-RELATED"/>
    <property type="match status" value="1"/>
</dbReference>
<name>A0A841RCF5_9SPIO</name>
<evidence type="ECO:0000256" key="3">
    <source>
        <dbReference type="ARBA" id="ARBA00023052"/>
    </source>
</evidence>
<evidence type="ECO:0000313" key="5">
    <source>
        <dbReference type="EMBL" id="MBB6480082.1"/>
    </source>
</evidence>
<dbReference type="InterPro" id="IPR029061">
    <property type="entry name" value="THDP-binding"/>
</dbReference>
<dbReference type="RefSeq" id="WP_184745898.1">
    <property type="nucleotide sequence ID" value="NZ_JACHGJ010000002.1"/>
</dbReference>
<dbReference type="SUPFAM" id="SSF52518">
    <property type="entry name" value="Thiamin diphosphate-binding fold (THDP-binding)"/>
    <property type="match status" value="1"/>
</dbReference>
<dbReference type="Pfam" id="PF00456">
    <property type="entry name" value="Transketolase_N"/>
    <property type="match status" value="1"/>
</dbReference>
<reference evidence="5 6" key="1">
    <citation type="submission" date="2020-08" db="EMBL/GenBank/DDBJ databases">
        <title>Genomic Encyclopedia of Type Strains, Phase IV (KMG-IV): sequencing the most valuable type-strain genomes for metagenomic binning, comparative biology and taxonomic classification.</title>
        <authorList>
            <person name="Goeker M."/>
        </authorList>
    </citation>
    <scope>NUCLEOTIDE SEQUENCE [LARGE SCALE GENOMIC DNA]</scope>
    <source>
        <strain evidence="5 6">DSM 2461</strain>
    </source>
</reference>
<dbReference type="EC" id="2.2.1.1" evidence="5"/>
<keyword evidence="3" id="KW-0786">Thiamine pyrophosphate</keyword>
<protein>
    <submittedName>
        <fullName evidence="5">Transketolase</fullName>
        <ecNumber evidence="5">2.2.1.1</ecNumber>
    </submittedName>
</protein>
<keyword evidence="6" id="KW-1185">Reference proteome</keyword>
<comment type="caution">
    <text evidence="5">The sequence shown here is derived from an EMBL/GenBank/DDBJ whole genome shotgun (WGS) entry which is preliminary data.</text>
</comment>
<proteinExistence type="inferred from homology"/>
<gene>
    <name evidence="5" type="ORF">HNR50_001740</name>
</gene>
<dbReference type="InterPro" id="IPR005474">
    <property type="entry name" value="Transketolase_N"/>
</dbReference>